<feature type="domain" description="Endonuclease/exonuclease/phosphatase" evidence="1">
    <location>
        <begin position="2"/>
        <end position="95"/>
    </location>
</feature>
<dbReference type="Pfam" id="PF14529">
    <property type="entry name" value="Exo_endo_phos_2"/>
    <property type="match status" value="1"/>
</dbReference>
<dbReference type="EMBL" id="KZ309913">
    <property type="protein sequence ID" value="KAG8239759.1"/>
    <property type="molecule type" value="Genomic_DNA"/>
</dbReference>
<dbReference type="Gene3D" id="3.60.10.10">
    <property type="entry name" value="Endonuclease/exonuclease/phosphatase"/>
    <property type="match status" value="1"/>
</dbReference>
<dbReference type="AlphaFoldDB" id="A0A8K0KSQ0"/>
<evidence type="ECO:0000313" key="2">
    <source>
        <dbReference type="EMBL" id="KAG8239759.1"/>
    </source>
</evidence>
<dbReference type="InterPro" id="IPR005135">
    <property type="entry name" value="Endo/exonuclease/phosphatase"/>
</dbReference>
<dbReference type="Proteomes" id="UP000792457">
    <property type="component" value="Unassembled WGS sequence"/>
</dbReference>
<gene>
    <name evidence="2" type="ORF">J437_LFUL010607</name>
</gene>
<reference evidence="2" key="1">
    <citation type="submission" date="2013-04" db="EMBL/GenBank/DDBJ databases">
        <authorList>
            <person name="Qu J."/>
            <person name="Murali S.C."/>
            <person name="Bandaranaike D."/>
            <person name="Bellair M."/>
            <person name="Blankenburg K."/>
            <person name="Chao H."/>
            <person name="Dinh H."/>
            <person name="Doddapaneni H."/>
            <person name="Downs B."/>
            <person name="Dugan-Rocha S."/>
            <person name="Elkadiri S."/>
            <person name="Gnanaolivu R.D."/>
            <person name="Hernandez B."/>
            <person name="Javaid M."/>
            <person name="Jayaseelan J.C."/>
            <person name="Lee S."/>
            <person name="Li M."/>
            <person name="Ming W."/>
            <person name="Munidasa M."/>
            <person name="Muniz J."/>
            <person name="Nguyen L."/>
            <person name="Ongeri F."/>
            <person name="Osuji N."/>
            <person name="Pu L.-L."/>
            <person name="Puazo M."/>
            <person name="Qu C."/>
            <person name="Quiroz J."/>
            <person name="Raj R."/>
            <person name="Weissenberger G."/>
            <person name="Xin Y."/>
            <person name="Zou X."/>
            <person name="Han Y."/>
            <person name="Richards S."/>
            <person name="Worley K."/>
            <person name="Muzny D."/>
            <person name="Gibbs R."/>
        </authorList>
    </citation>
    <scope>NUCLEOTIDE SEQUENCE</scope>
    <source>
        <strain evidence="2">Sampled in the wild</strain>
    </source>
</reference>
<evidence type="ECO:0000313" key="3">
    <source>
        <dbReference type="Proteomes" id="UP000792457"/>
    </source>
</evidence>
<dbReference type="GO" id="GO:0003824">
    <property type="term" value="F:catalytic activity"/>
    <property type="evidence" value="ECO:0007669"/>
    <property type="project" value="InterPro"/>
</dbReference>
<keyword evidence="3" id="KW-1185">Reference proteome</keyword>
<proteinExistence type="predicted"/>
<organism evidence="2 3">
    <name type="scientific">Ladona fulva</name>
    <name type="common">Scarce chaser dragonfly</name>
    <name type="synonym">Libellula fulva</name>
    <dbReference type="NCBI Taxonomy" id="123851"/>
    <lineage>
        <taxon>Eukaryota</taxon>
        <taxon>Metazoa</taxon>
        <taxon>Ecdysozoa</taxon>
        <taxon>Arthropoda</taxon>
        <taxon>Hexapoda</taxon>
        <taxon>Insecta</taxon>
        <taxon>Pterygota</taxon>
        <taxon>Palaeoptera</taxon>
        <taxon>Odonata</taxon>
        <taxon>Epiprocta</taxon>
        <taxon>Anisoptera</taxon>
        <taxon>Libelluloidea</taxon>
        <taxon>Libellulidae</taxon>
        <taxon>Ladona</taxon>
    </lineage>
</organism>
<dbReference type="SUPFAM" id="SSF56219">
    <property type="entry name" value="DNase I-like"/>
    <property type="match status" value="1"/>
</dbReference>
<dbReference type="OrthoDB" id="6780406at2759"/>
<accession>A0A8K0KSQ0</accession>
<name>A0A8K0KSQ0_LADFU</name>
<dbReference type="InterPro" id="IPR036691">
    <property type="entry name" value="Endo/exonu/phosph_ase_sf"/>
</dbReference>
<evidence type="ECO:0000259" key="1">
    <source>
        <dbReference type="Pfam" id="PF14529"/>
    </source>
</evidence>
<comment type="caution">
    <text evidence="2">The sequence shown here is derived from an EMBL/GenBank/DDBJ whole genome shotgun (WGS) entry which is preliminary data.</text>
</comment>
<reference evidence="2" key="2">
    <citation type="submission" date="2017-10" db="EMBL/GenBank/DDBJ databases">
        <title>Ladona fulva Genome sequencing and assembly.</title>
        <authorList>
            <person name="Murali S."/>
            <person name="Richards S."/>
            <person name="Bandaranaike D."/>
            <person name="Bellair M."/>
            <person name="Blankenburg K."/>
            <person name="Chao H."/>
            <person name="Dinh H."/>
            <person name="Doddapaneni H."/>
            <person name="Dugan-Rocha S."/>
            <person name="Elkadiri S."/>
            <person name="Gnanaolivu R."/>
            <person name="Hernandez B."/>
            <person name="Skinner E."/>
            <person name="Javaid M."/>
            <person name="Lee S."/>
            <person name="Li M."/>
            <person name="Ming W."/>
            <person name="Munidasa M."/>
            <person name="Muniz J."/>
            <person name="Nguyen L."/>
            <person name="Hughes D."/>
            <person name="Osuji N."/>
            <person name="Pu L.-L."/>
            <person name="Puazo M."/>
            <person name="Qu C."/>
            <person name="Quiroz J."/>
            <person name="Raj R."/>
            <person name="Weissenberger G."/>
            <person name="Xin Y."/>
            <person name="Zou X."/>
            <person name="Han Y."/>
            <person name="Worley K."/>
            <person name="Muzny D."/>
            <person name="Gibbs R."/>
        </authorList>
    </citation>
    <scope>NUCLEOTIDE SEQUENCE</scope>
    <source>
        <strain evidence="2">Sampled in the wild</strain>
    </source>
</reference>
<protein>
    <recommendedName>
        <fullName evidence="1">Endonuclease/exonuclease/phosphatase domain-containing protein</fullName>
    </recommendedName>
</protein>
<sequence>MLEDHFRETMKELAIDGDFYARAPEWAVPQTIKRGRLILEMAARMGLIVLNIGNTPTYSRPGFGHSIHPSFRNHHSYHGRRRVIEEYTGSDHQYITFNIGREMRNRTDYRNNTPHRWKFRKFDEVKFAEKILSVMGDIPETSQTVKRREDAEDVSSTMKILKCACDSSMPIIKRFTNRKSAYWWTEEIAELRRNCLKLRRKAQRARRGTDEIEYSSEHKLARKELRIAIKRSELRCWKALCDEVNTDPWGLGYKIATQKLGAIGSSS</sequence>